<reference evidence="1 2" key="1">
    <citation type="journal article" date="2019" name="Sci. Rep.">
        <title>Orb-weaving spider Araneus ventricosus genome elucidates the spidroin gene catalogue.</title>
        <authorList>
            <person name="Kono N."/>
            <person name="Nakamura H."/>
            <person name="Ohtoshi R."/>
            <person name="Moran D.A.P."/>
            <person name="Shinohara A."/>
            <person name="Yoshida Y."/>
            <person name="Fujiwara M."/>
            <person name="Mori M."/>
            <person name="Tomita M."/>
            <person name="Arakawa K."/>
        </authorList>
    </citation>
    <scope>NUCLEOTIDE SEQUENCE [LARGE SCALE GENOMIC DNA]</scope>
</reference>
<keyword evidence="2" id="KW-1185">Reference proteome</keyword>
<evidence type="ECO:0000313" key="2">
    <source>
        <dbReference type="Proteomes" id="UP000499080"/>
    </source>
</evidence>
<proteinExistence type="predicted"/>
<organism evidence="1 2">
    <name type="scientific">Araneus ventricosus</name>
    <name type="common">Orbweaver spider</name>
    <name type="synonym">Epeira ventricosa</name>
    <dbReference type="NCBI Taxonomy" id="182803"/>
    <lineage>
        <taxon>Eukaryota</taxon>
        <taxon>Metazoa</taxon>
        <taxon>Ecdysozoa</taxon>
        <taxon>Arthropoda</taxon>
        <taxon>Chelicerata</taxon>
        <taxon>Arachnida</taxon>
        <taxon>Araneae</taxon>
        <taxon>Araneomorphae</taxon>
        <taxon>Entelegynae</taxon>
        <taxon>Araneoidea</taxon>
        <taxon>Araneidae</taxon>
        <taxon>Araneus</taxon>
    </lineage>
</organism>
<name>A0A4Y2V0Z4_ARAVE</name>
<sequence length="104" mass="11546">MRLNASLAGKFFHHEIQNEILLSRESPDGHLPSSFADQLPNQRTTILFLTKTPSAETLKSPVSNVAACEGRDRLIGLNRLVHFTASHFQTSPRVNYSARDGDVT</sequence>
<gene>
    <name evidence="1" type="ORF">AVEN_201046_1</name>
</gene>
<comment type="caution">
    <text evidence="1">The sequence shown here is derived from an EMBL/GenBank/DDBJ whole genome shotgun (WGS) entry which is preliminary data.</text>
</comment>
<dbReference type="AlphaFoldDB" id="A0A4Y2V0Z4"/>
<evidence type="ECO:0000313" key="1">
    <source>
        <dbReference type="EMBL" id="GBO18899.1"/>
    </source>
</evidence>
<accession>A0A4Y2V0Z4</accession>
<dbReference type="Proteomes" id="UP000499080">
    <property type="component" value="Unassembled WGS sequence"/>
</dbReference>
<protein>
    <submittedName>
        <fullName evidence="1">Uncharacterized protein</fullName>
    </submittedName>
</protein>
<dbReference type="EMBL" id="BGPR01042497">
    <property type="protein sequence ID" value="GBO18899.1"/>
    <property type="molecule type" value="Genomic_DNA"/>
</dbReference>